<dbReference type="GO" id="GO:0005739">
    <property type="term" value="C:mitochondrion"/>
    <property type="evidence" value="ECO:0007669"/>
    <property type="project" value="TreeGrafter"/>
</dbReference>
<organism evidence="1 2">
    <name type="scientific">Stegodyphus mimosarum</name>
    <name type="common">African social velvet spider</name>
    <dbReference type="NCBI Taxonomy" id="407821"/>
    <lineage>
        <taxon>Eukaryota</taxon>
        <taxon>Metazoa</taxon>
        <taxon>Ecdysozoa</taxon>
        <taxon>Arthropoda</taxon>
        <taxon>Chelicerata</taxon>
        <taxon>Arachnida</taxon>
        <taxon>Araneae</taxon>
        <taxon>Araneomorphae</taxon>
        <taxon>Entelegynae</taxon>
        <taxon>Eresoidea</taxon>
        <taxon>Eresidae</taxon>
        <taxon>Stegodyphus</taxon>
    </lineage>
</organism>
<dbReference type="OrthoDB" id="10262843at2759"/>
<proteinExistence type="predicted"/>
<accession>A0A087UUM3</accession>
<dbReference type="PANTHER" id="PTHR21017">
    <property type="entry name" value="NIPSNAP-RELATED"/>
    <property type="match status" value="1"/>
</dbReference>
<gene>
    <name evidence="1" type="ORF">X975_20240</name>
</gene>
<dbReference type="AlphaFoldDB" id="A0A087UUM3"/>
<reference evidence="1 2" key="1">
    <citation type="submission" date="2013-11" db="EMBL/GenBank/DDBJ databases">
        <title>Genome sequencing of Stegodyphus mimosarum.</title>
        <authorList>
            <person name="Bechsgaard J."/>
        </authorList>
    </citation>
    <scope>NUCLEOTIDE SEQUENCE [LARGE SCALE GENOMIC DNA]</scope>
</reference>
<dbReference type="PANTHER" id="PTHR21017:SF17">
    <property type="entry name" value="PROTEIN NIPSNAP"/>
    <property type="match status" value="1"/>
</dbReference>
<evidence type="ECO:0000313" key="1">
    <source>
        <dbReference type="EMBL" id="KFM81062.1"/>
    </source>
</evidence>
<feature type="non-terminal residue" evidence="1">
    <location>
        <position position="82"/>
    </location>
</feature>
<keyword evidence="2" id="KW-1185">Reference proteome</keyword>
<sequence>MSSLLNRVRHMKTGLNTSFQRSFRIGSSCNSNSDSWFSKLLMVRKIDPGHDSHSRLLSASEIIYEMQTHDVKPEKIEPYLEN</sequence>
<protein>
    <submittedName>
        <fullName evidence="1">Protein NipSnap</fullName>
    </submittedName>
</protein>
<dbReference type="STRING" id="407821.A0A087UUM3"/>
<dbReference type="EMBL" id="KK121708">
    <property type="protein sequence ID" value="KFM81062.1"/>
    <property type="molecule type" value="Genomic_DNA"/>
</dbReference>
<dbReference type="InterPro" id="IPR051557">
    <property type="entry name" value="NipSnap_domain"/>
</dbReference>
<name>A0A087UUM3_STEMI</name>
<evidence type="ECO:0000313" key="2">
    <source>
        <dbReference type="Proteomes" id="UP000054359"/>
    </source>
</evidence>
<dbReference type="Proteomes" id="UP000054359">
    <property type="component" value="Unassembled WGS sequence"/>
</dbReference>